<comment type="subcellular location">
    <subcellularLocation>
        <location evidence="11">Cytoplasm</location>
    </subcellularLocation>
</comment>
<evidence type="ECO:0000256" key="9">
    <source>
        <dbReference type="ARBA" id="ARBA00023141"/>
    </source>
</evidence>
<organism evidence="12 13">
    <name type="scientific">Fervidibacillus halotolerans</name>
    <dbReference type="NCBI Taxonomy" id="2980027"/>
    <lineage>
        <taxon>Bacteria</taxon>
        <taxon>Bacillati</taxon>
        <taxon>Bacillota</taxon>
        <taxon>Bacilli</taxon>
        <taxon>Bacillales</taxon>
        <taxon>Bacillaceae</taxon>
        <taxon>Fervidibacillus</taxon>
    </lineage>
</organism>
<protein>
    <recommendedName>
        <fullName evidence="3 11">Shikimate kinase</fullName>
        <shortName evidence="11">SK</shortName>
        <ecNumber evidence="3 11">2.7.1.71</ecNumber>
    </recommendedName>
</protein>
<comment type="function">
    <text evidence="11">Catalyzes the specific phosphorylation of the 3-hydroxyl group of shikimic acid using ATP as a cosubstrate.</text>
</comment>
<evidence type="ECO:0000256" key="3">
    <source>
        <dbReference type="ARBA" id="ARBA00012154"/>
    </source>
</evidence>
<feature type="binding site" evidence="11">
    <location>
        <position position="19"/>
    </location>
    <ligand>
        <name>Mg(2+)</name>
        <dbReference type="ChEBI" id="CHEBI:18420"/>
    </ligand>
</feature>
<dbReference type="EC" id="2.7.1.71" evidence="3 11"/>
<dbReference type="HAMAP" id="MF_00109">
    <property type="entry name" value="Shikimate_kinase"/>
    <property type="match status" value="1"/>
</dbReference>
<dbReference type="KEGG" id="fhl:OE105_02145"/>
<dbReference type="Pfam" id="PF01202">
    <property type="entry name" value="SKI"/>
    <property type="match status" value="1"/>
</dbReference>
<evidence type="ECO:0000256" key="4">
    <source>
        <dbReference type="ARBA" id="ARBA00022605"/>
    </source>
</evidence>
<comment type="subunit">
    <text evidence="11">Monomer.</text>
</comment>
<dbReference type="Proteomes" id="UP001164726">
    <property type="component" value="Chromosome"/>
</dbReference>
<feature type="binding site" evidence="11">
    <location>
        <begin position="15"/>
        <end position="20"/>
    </location>
    <ligand>
        <name>ATP</name>
        <dbReference type="ChEBI" id="CHEBI:30616"/>
    </ligand>
</feature>
<keyword evidence="6 11" id="KW-0547">Nucleotide-binding</keyword>
<dbReference type="GO" id="GO:0009073">
    <property type="term" value="P:aromatic amino acid family biosynthetic process"/>
    <property type="evidence" value="ECO:0007669"/>
    <property type="project" value="UniProtKB-KW"/>
</dbReference>
<comment type="cofactor">
    <cofactor evidence="11">
        <name>Mg(2+)</name>
        <dbReference type="ChEBI" id="CHEBI:18420"/>
    </cofactor>
    <text evidence="11">Binds 1 Mg(2+) ion per subunit.</text>
</comment>
<feature type="binding site" evidence="11">
    <location>
        <position position="37"/>
    </location>
    <ligand>
        <name>substrate</name>
    </ligand>
</feature>
<dbReference type="Gene3D" id="3.40.50.300">
    <property type="entry name" value="P-loop containing nucleotide triphosphate hydrolases"/>
    <property type="match status" value="1"/>
</dbReference>
<comment type="catalytic activity">
    <reaction evidence="10 11">
        <text>shikimate + ATP = 3-phosphoshikimate + ADP + H(+)</text>
        <dbReference type="Rhea" id="RHEA:13121"/>
        <dbReference type="ChEBI" id="CHEBI:15378"/>
        <dbReference type="ChEBI" id="CHEBI:30616"/>
        <dbReference type="ChEBI" id="CHEBI:36208"/>
        <dbReference type="ChEBI" id="CHEBI:145989"/>
        <dbReference type="ChEBI" id="CHEBI:456216"/>
        <dbReference type="EC" id="2.7.1.71"/>
    </reaction>
</comment>
<keyword evidence="11" id="KW-0963">Cytoplasm</keyword>
<evidence type="ECO:0000256" key="6">
    <source>
        <dbReference type="ARBA" id="ARBA00022741"/>
    </source>
</evidence>
<dbReference type="InterPro" id="IPR031322">
    <property type="entry name" value="Shikimate/glucono_kinase"/>
</dbReference>
<feature type="binding site" evidence="11">
    <location>
        <position position="83"/>
    </location>
    <ligand>
        <name>substrate</name>
    </ligand>
</feature>
<keyword evidence="4 11" id="KW-0028">Amino-acid biosynthesis</keyword>
<evidence type="ECO:0000256" key="11">
    <source>
        <dbReference type="HAMAP-Rule" id="MF_00109"/>
    </source>
</evidence>
<keyword evidence="11" id="KW-0479">Metal-binding</keyword>
<comment type="pathway">
    <text evidence="1 11">Metabolic intermediate biosynthesis; chorismate biosynthesis; chorismate from D-erythrose 4-phosphate and phosphoenolpyruvate: step 5/7.</text>
</comment>
<accession>A0A9E8M127</accession>
<dbReference type="PANTHER" id="PTHR21087">
    <property type="entry name" value="SHIKIMATE KINASE"/>
    <property type="match status" value="1"/>
</dbReference>
<evidence type="ECO:0000256" key="10">
    <source>
        <dbReference type="ARBA" id="ARBA00048567"/>
    </source>
</evidence>
<dbReference type="PRINTS" id="PR01100">
    <property type="entry name" value="SHIKIMTKNASE"/>
</dbReference>
<dbReference type="GO" id="GO:0000287">
    <property type="term" value="F:magnesium ion binding"/>
    <property type="evidence" value="ECO:0007669"/>
    <property type="project" value="UniProtKB-UniRule"/>
</dbReference>
<dbReference type="RefSeq" id="WP_275421082.1">
    <property type="nucleotide sequence ID" value="NZ_CP106877.1"/>
</dbReference>
<keyword evidence="8 11" id="KW-0067">ATP-binding</keyword>
<gene>
    <name evidence="11" type="primary">aroK</name>
    <name evidence="12" type="ORF">OE105_02145</name>
</gene>
<dbReference type="InterPro" id="IPR000623">
    <property type="entry name" value="Shikimate_kinase/TSH1"/>
</dbReference>
<keyword evidence="5 11" id="KW-0808">Transferase</keyword>
<dbReference type="GO" id="GO:0009423">
    <property type="term" value="P:chorismate biosynthetic process"/>
    <property type="evidence" value="ECO:0007669"/>
    <property type="project" value="UniProtKB-UniRule"/>
</dbReference>
<keyword evidence="13" id="KW-1185">Reference proteome</keyword>
<dbReference type="SUPFAM" id="SSF52540">
    <property type="entry name" value="P-loop containing nucleoside triphosphate hydrolases"/>
    <property type="match status" value="1"/>
</dbReference>
<evidence type="ECO:0000256" key="5">
    <source>
        <dbReference type="ARBA" id="ARBA00022679"/>
    </source>
</evidence>
<dbReference type="InterPro" id="IPR023000">
    <property type="entry name" value="Shikimate_kinase_CS"/>
</dbReference>
<evidence type="ECO:0000313" key="13">
    <source>
        <dbReference type="Proteomes" id="UP001164726"/>
    </source>
</evidence>
<sequence>MNIQKKPIVLIGFMGVGKSSVGKILATKLKRKWIDMDQTIEQKFDMNVETIFHTYGEKTFRETERKFISQFLRQSSTVISTGGGSFLQMDVQKKCMEKGFVIFLDITWDSWKKRLPLLKNRPLLQGKSEQDIKELFFSRKSIYSSHHLKIDTDGLNINEIADAIFQKLKEKNKDCPK</sequence>
<dbReference type="CDD" id="cd00464">
    <property type="entry name" value="SK"/>
    <property type="match status" value="1"/>
</dbReference>
<name>A0A9E8M127_9BACI</name>
<keyword evidence="7 11" id="KW-0418">Kinase</keyword>
<dbReference type="EMBL" id="CP106877">
    <property type="protein sequence ID" value="WAA12950.1"/>
    <property type="molecule type" value="Genomic_DNA"/>
</dbReference>
<keyword evidence="9 11" id="KW-0057">Aromatic amino acid biosynthesis</keyword>
<evidence type="ECO:0000256" key="7">
    <source>
        <dbReference type="ARBA" id="ARBA00022777"/>
    </source>
</evidence>
<evidence type="ECO:0000256" key="1">
    <source>
        <dbReference type="ARBA" id="ARBA00004842"/>
    </source>
</evidence>
<dbReference type="AlphaFoldDB" id="A0A9E8M127"/>
<comment type="caution">
    <text evidence="11">Lacks conserved residue(s) required for the propagation of feature annotation.</text>
</comment>
<keyword evidence="11" id="KW-0460">Magnesium</keyword>
<comment type="similarity">
    <text evidence="2 11">Belongs to the shikimate kinase family.</text>
</comment>
<evidence type="ECO:0000313" key="12">
    <source>
        <dbReference type="EMBL" id="WAA12950.1"/>
    </source>
</evidence>
<dbReference type="GO" id="GO:0005829">
    <property type="term" value="C:cytosol"/>
    <property type="evidence" value="ECO:0007669"/>
    <property type="project" value="TreeGrafter"/>
</dbReference>
<dbReference type="InterPro" id="IPR027417">
    <property type="entry name" value="P-loop_NTPase"/>
</dbReference>
<dbReference type="GO" id="GO:0004765">
    <property type="term" value="F:shikimate kinase activity"/>
    <property type="evidence" value="ECO:0007669"/>
    <property type="project" value="UniProtKB-UniRule"/>
</dbReference>
<proteinExistence type="inferred from homology"/>
<dbReference type="GO" id="GO:0008652">
    <property type="term" value="P:amino acid biosynthetic process"/>
    <property type="evidence" value="ECO:0007669"/>
    <property type="project" value="UniProtKB-KW"/>
</dbReference>
<evidence type="ECO:0000256" key="2">
    <source>
        <dbReference type="ARBA" id="ARBA00006997"/>
    </source>
</evidence>
<feature type="binding site" evidence="11">
    <location>
        <position position="121"/>
    </location>
    <ligand>
        <name>ATP</name>
        <dbReference type="ChEBI" id="CHEBI:30616"/>
    </ligand>
</feature>
<feature type="binding site" evidence="11">
    <location>
        <position position="61"/>
    </location>
    <ligand>
        <name>substrate</name>
    </ligand>
</feature>
<evidence type="ECO:0000256" key="8">
    <source>
        <dbReference type="ARBA" id="ARBA00022840"/>
    </source>
</evidence>
<dbReference type="GO" id="GO:0005524">
    <property type="term" value="F:ATP binding"/>
    <property type="evidence" value="ECO:0007669"/>
    <property type="project" value="UniProtKB-UniRule"/>
</dbReference>
<dbReference type="PROSITE" id="PS01128">
    <property type="entry name" value="SHIKIMATE_KINASE"/>
    <property type="match status" value="1"/>
</dbReference>
<feature type="binding site" evidence="11">
    <location>
        <position position="139"/>
    </location>
    <ligand>
        <name>substrate</name>
    </ligand>
</feature>
<reference evidence="12" key="1">
    <citation type="submission" date="2022-09" db="EMBL/GenBank/DDBJ databases">
        <title>Complete Genomes of Fervidibacillus albus and Fervidibacillus halotolerans isolated from tidal flat sediments.</title>
        <authorList>
            <person name="Kwon K.K."/>
            <person name="Yang S.-H."/>
            <person name="Park M.J."/>
            <person name="Oh H.-M."/>
        </authorList>
    </citation>
    <scope>NUCLEOTIDE SEQUENCE</scope>
    <source>
        <strain evidence="12">MEBiC13594</strain>
    </source>
</reference>
<dbReference type="PANTHER" id="PTHR21087:SF16">
    <property type="entry name" value="SHIKIMATE KINASE 1, CHLOROPLASTIC"/>
    <property type="match status" value="1"/>
</dbReference>